<dbReference type="InterPro" id="IPR041698">
    <property type="entry name" value="Methyltransf_25"/>
</dbReference>
<organism evidence="2 3">
    <name type="scientific">Brucella oryzae</name>
    <dbReference type="NCBI Taxonomy" id="335286"/>
    <lineage>
        <taxon>Bacteria</taxon>
        <taxon>Pseudomonadati</taxon>
        <taxon>Pseudomonadota</taxon>
        <taxon>Alphaproteobacteria</taxon>
        <taxon>Hyphomicrobiales</taxon>
        <taxon>Brucellaceae</taxon>
        <taxon>Brucella/Ochrobactrum group</taxon>
        <taxon>Brucella</taxon>
    </lineage>
</organism>
<reference evidence="2 3" key="1">
    <citation type="submission" date="2018-02" db="EMBL/GenBank/DDBJ databases">
        <title>Draft genome sequence of Ochrobactrum oryzae found in Brazil.</title>
        <authorList>
            <person name="Cerdeira L."/>
            <person name="Andrade F."/>
            <person name="Zacariotto T."/>
            <person name="Barbosa B."/>
            <person name="Santos S."/>
            <person name="Cassetari V."/>
            <person name="Lincopan N."/>
        </authorList>
    </citation>
    <scope>NUCLEOTIDE SEQUENCE [LARGE SCALE GENOMIC DNA]</scope>
    <source>
        <strain evidence="2 3">OA447</strain>
    </source>
</reference>
<dbReference type="InterPro" id="IPR029063">
    <property type="entry name" value="SAM-dependent_MTases_sf"/>
</dbReference>
<comment type="caution">
    <text evidence="2">The sequence shown here is derived from an EMBL/GenBank/DDBJ whole genome shotgun (WGS) entry which is preliminary data.</text>
</comment>
<dbReference type="Gene3D" id="3.40.50.150">
    <property type="entry name" value="Vaccinia Virus protein VP39"/>
    <property type="match status" value="1"/>
</dbReference>
<dbReference type="Proteomes" id="UP000238493">
    <property type="component" value="Unassembled WGS sequence"/>
</dbReference>
<dbReference type="RefSeq" id="WP_104754778.1">
    <property type="nucleotide sequence ID" value="NZ_PTRC01000010.1"/>
</dbReference>
<dbReference type="SUPFAM" id="SSF53335">
    <property type="entry name" value="S-adenosyl-L-methionine-dependent methyltransferases"/>
    <property type="match status" value="1"/>
</dbReference>
<keyword evidence="3" id="KW-1185">Reference proteome</keyword>
<dbReference type="Pfam" id="PF13649">
    <property type="entry name" value="Methyltransf_25"/>
    <property type="match status" value="1"/>
</dbReference>
<evidence type="ECO:0000313" key="3">
    <source>
        <dbReference type="Proteomes" id="UP000238493"/>
    </source>
</evidence>
<dbReference type="CDD" id="cd02440">
    <property type="entry name" value="AdoMet_MTases"/>
    <property type="match status" value="1"/>
</dbReference>
<evidence type="ECO:0000259" key="1">
    <source>
        <dbReference type="Pfam" id="PF13649"/>
    </source>
</evidence>
<feature type="domain" description="Methyltransferase" evidence="1">
    <location>
        <begin position="49"/>
        <end position="142"/>
    </location>
</feature>
<dbReference type="OrthoDB" id="5449367at2"/>
<name>A0A2S7J2U9_9HYPH</name>
<sequence>MVTENYKYWQENGAGWYDEYVNRKGRLPYFYLQEIFIAEFIARNLPAKVLEFGAGVGRHLENLRQIDGAEIFGFDQSSSMVGEMSRWASSEWIQRHVVVGEPVERLPYPDNEFDIVYTSEVLVHVNPEDVSFILSELLRVSKGVVLHLEPGKNTPLDPNAHNGCWYHDLHALYSNLGYTLERLSKVFEVQDISLVRKIPNYCVNLPFNKVTSSLFMKMERAFLPALLQYEEPQLSRYERRITSMEDHIRFLDMARASELPDTIEISLEVLPEENNDEVWIRFLRPTVEGPRMPWSELGTIPDNWLYRDAPGCMYDCALYGHSGAKVTFQGWRGMEINLMAHQYSSKLKIVKEGESIVVNLVRSEPEIVSIVI</sequence>
<gene>
    <name evidence="2" type="ORF">C3731_05895</name>
</gene>
<proteinExistence type="predicted"/>
<dbReference type="EMBL" id="PTRC01000010">
    <property type="protein sequence ID" value="PQA74579.1"/>
    <property type="molecule type" value="Genomic_DNA"/>
</dbReference>
<evidence type="ECO:0000313" key="2">
    <source>
        <dbReference type="EMBL" id="PQA74579.1"/>
    </source>
</evidence>
<dbReference type="AlphaFoldDB" id="A0A2S7J2U9"/>
<accession>A0A2S7J2U9</accession>
<protein>
    <recommendedName>
        <fullName evidence="1">Methyltransferase domain-containing protein</fullName>
    </recommendedName>
</protein>